<gene>
    <name evidence="8" type="ORF">NFI88_01995</name>
</gene>
<reference evidence="8 9" key="1">
    <citation type="submission" date="2022-06" db="EMBL/GenBank/DDBJ databases">
        <title>Rhizosaccharibacter gen. nov. sp. nov. KSS12, endophytic bacteria isolated from sugarcane.</title>
        <authorList>
            <person name="Pitiwittayakul N."/>
        </authorList>
    </citation>
    <scope>NUCLEOTIDE SEQUENCE [LARGE SCALE GENOMIC DNA]</scope>
    <source>
        <strain evidence="8 9">KSS12</strain>
    </source>
</reference>
<keyword evidence="4 7" id="KW-0812">Transmembrane</keyword>
<keyword evidence="8" id="KW-0969">Cilium</keyword>
<dbReference type="EMBL" id="JAMZEJ010000001">
    <property type="protein sequence ID" value="MCQ8239612.1"/>
    <property type="molecule type" value="Genomic_DNA"/>
</dbReference>
<dbReference type="PANTHER" id="PTHR34040">
    <property type="entry name" value="FLAGELLAR BIOSYNTHETIC PROTEIN FLIQ"/>
    <property type="match status" value="1"/>
</dbReference>
<dbReference type="PANTHER" id="PTHR34040:SF7">
    <property type="entry name" value="SURFACE PRESENTATION OF ANTIGENS PROTEIN SPAQ"/>
    <property type="match status" value="1"/>
</dbReference>
<name>A0ABT1VTE0_9PROT</name>
<accession>A0ABT1VTE0</accession>
<feature type="transmembrane region" description="Helical" evidence="7">
    <location>
        <begin position="53"/>
        <end position="74"/>
    </location>
</feature>
<dbReference type="RefSeq" id="WP_422918346.1">
    <property type="nucleotide sequence ID" value="NZ_JAMZEJ010000001.1"/>
</dbReference>
<protein>
    <submittedName>
        <fullName evidence="8">Flagellar biosynthetic protein FliQ</fullName>
    </submittedName>
</protein>
<dbReference type="InterPro" id="IPR002191">
    <property type="entry name" value="Bac_export_3"/>
</dbReference>
<evidence type="ECO:0000256" key="4">
    <source>
        <dbReference type="ARBA" id="ARBA00022692"/>
    </source>
</evidence>
<evidence type="ECO:0000256" key="1">
    <source>
        <dbReference type="ARBA" id="ARBA00004651"/>
    </source>
</evidence>
<sequence>MQQEALVNQLHQMLGIVLYMALPPLVAAVGIGLLVGILQAVTQIQDQSLPLAFKLLMVIAVLALAGPLLTVPLVREATAVFDNFPLMTR</sequence>
<organism evidence="8 9">
    <name type="scientific">Rhizosaccharibacter radicis</name>
    <dbReference type="NCBI Taxonomy" id="2782605"/>
    <lineage>
        <taxon>Bacteria</taxon>
        <taxon>Pseudomonadati</taxon>
        <taxon>Pseudomonadota</taxon>
        <taxon>Alphaproteobacteria</taxon>
        <taxon>Acetobacterales</taxon>
        <taxon>Acetobacteraceae</taxon>
        <taxon>Rhizosaccharibacter</taxon>
    </lineage>
</organism>
<feature type="transmembrane region" description="Helical" evidence="7">
    <location>
        <begin position="16"/>
        <end position="41"/>
    </location>
</feature>
<comment type="caution">
    <text evidence="8">The sequence shown here is derived from an EMBL/GenBank/DDBJ whole genome shotgun (WGS) entry which is preliminary data.</text>
</comment>
<evidence type="ECO:0000256" key="6">
    <source>
        <dbReference type="ARBA" id="ARBA00023136"/>
    </source>
</evidence>
<comment type="subcellular location">
    <subcellularLocation>
        <location evidence="1">Cell membrane</location>
        <topology evidence="1">Multi-pass membrane protein</topology>
    </subcellularLocation>
</comment>
<evidence type="ECO:0000313" key="9">
    <source>
        <dbReference type="Proteomes" id="UP001524547"/>
    </source>
</evidence>
<evidence type="ECO:0000256" key="3">
    <source>
        <dbReference type="ARBA" id="ARBA00022475"/>
    </source>
</evidence>
<dbReference type="Pfam" id="PF01313">
    <property type="entry name" value="Bac_export_3"/>
    <property type="match status" value="1"/>
</dbReference>
<comment type="similarity">
    <text evidence="2">Belongs to the FliQ/MopD/SpaQ family.</text>
</comment>
<keyword evidence="5 7" id="KW-1133">Transmembrane helix</keyword>
<keyword evidence="9" id="KW-1185">Reference proteome</keyword>
<evidence type="ECO:0000313" key="8">
    <source>
        <dbReference type="EMBL" id="MCQ8239612.1"/>
    </source>
</evidence>
<evidence type="ECO:0000256" key="5">
    <source>
        <dbReference type="ARBA" id="ARBA00022989"/>
    </source>
</evidence>
<dbReference type="PRINTS" id="PR00952">
    <property type="entry name" value="TYPE3IMQPROT"/>
</dbReference>
<proteinExistence type="inferred from homology"/>
<keyword evidence="3" id="KW-1003">Cell membrane</keyword>
<keyword evidence="6 7" id="KW-0472">Membrane</keyword>
<evidence type="ECO:0000256" key="2">
    <source>
        <dbReference type="ARBA" id="ARBA00006156"/>
    </source>
</evidence>
<keyword evidence="8" id="KW-0282">Flagellum</keyword>
<keyword evidence="8" id="KW-0966">Cell projection</keyword>
<dbReference type="Proteomes" id="UP001524547">
    <property type="component" value="Unassembled WGS sequence"/>
</dbReference>
<evidence type="ECO:0000256" key="7">
    <source>
        <dbReference type="SAM" id="Phobius"/>
    </source>
</evidence>